<reference evidence="2" key="1">
    <citation type="submission" date="2023-05" db="EMBL/GenBank/DDBJ databases">
        <authorList>
            <person name="Huff M."/>
        </authorList>
    </citation>
    <scope>NUCLEOTIDE SEQUENCE</scope>
</reference>
<feature type="transmembrane region" description="Helical" evidence="1">
    <location>
        <begin position="55"/>
        <end position="74"/>
    </location>
</feature>
<gene>
    <name evidence="2" type="ORF">FPE_LOCUS7813</name>
</gene>
<evidence type="ECO:0000313" key="2">
    <source>
        <dbReference type="EMBL" id="CAI9760383.1"/>
    </source>
</evidence>
<organism evidence="2 3">
    <name type="scientific">Fraxinus pennsylvanica</name>
    <dbReference type="NCBI Taxonomy" id="56036"/>
    <lineage>
        <taxon>Eukaryota</taxon>
        <taxon>Viridiplantae</taxon>
        <taxon>Streptophyta</taxon>
        <taxon>Embryophyta</taxon>
        <taxon>Tracheophyta</taxon>
        <taxon>Spermatophyta</taxon>
        <taxon>Magnoliopsida</taxon>
        <taxon>eudicotyledons</taxon>
        <taxon>Gunneridae</taxon>
        <taxon>Pentapetalae</taxon>
        <taxon>asterids</taxon>
        <taxon>lamiids</taxon>
        <taxon>Lamiales</taxon>
        <taxon>Oleaceae</taxon>
        <taxon>Oleeae</taxon>
        <taxon>Fraxinus</taxon>
    </lineage>
</organism>
<accession>A0AAD1Z158</accession>
<feature type="transmembrane region" description="Helical" evidence="1">
    <location>
        <begin position="86"/>
        <end position="108"/>
    </location>
</feature>
<dbReference type="EMBL" id="OU503039">
    <property type="protein sequence ID" value="CAI9760383.1"/>
    <property type="molecule type" value="Genomic_DNA"/>
</dbReference>
<sequence>MVDLKRQKQALASPEKFTEQITLQSQPPCNVIKRSITVSPAEFCFDNNSVNSSSIVPLIISLMATIFPALAAECNVVSSRFPVNCFVIFFPGAILLLVGIGTLGLGAIELRQHSRAPLPV</sequence>
<keyword evidence="1" id="KW-0812">Transmembrane</keyword>
<dbReference type="AlphaFoldDB" id="A0AAD1Z158"/>
<proteinExistence type="predicted"/>
<evidence type="ECO:0000313" key="3">
    <source>
        <dbReference type="Proteomes" id="UP000834106"/>
    </source>
</evidence>
<keyword evidence="1" id="KW-1133">Transmembrane helix</keyword>
<keyword evidence="3" id="KW-1185">Reference proteome</keyword>
<name>A0AAD1Z158_9LAMI</name>
<evidence type="ECO:0000256" key="1">
    <source>
        <dbReference type="SAM" id="Phobius"/>
    </source>
</evidence>
<dbReference type="Proteomes" id="UP000834106">
    <property type="component" value="Chromosome 4"/>
</dbReference>
<protein>
    <submittedName>
        <fullName evidence="2">Uncharacterized protein</fullName>
    </submittedName>
</protein>
<keyword evidence="1" id="KW-0472">Membrane</keyword>